<evidence type="ECO:0000313" key="3">
    <source>
        <dbReference type="EMBL" id="PZN00791.1"/>
    </source>
</evidence>
<dbReference type="Gene3D" id="3.90.850.10">
    <property type="entry name" value="Fumarylacetoacetase-like, C-terminal domain"/>
    <property type="match status" value="1"/>
</dbReference>
<gene>
    <name evidence="2" type="ORF">DIU77_000165</name>
    <name evidence="3" type="ORF">DIU77_02665</name>
</gene>
<feature type="domain" description="Fumarylacetoacetase-like C-terminal" evidence="1">
    <location>
        <begin position="79"/>
        <end position="302"/>
    </location>
</feature>
<dbReference type="STRING" id="1111738.GCA_000427905_00346"/>
<accession>A0A2W4JPA6</accession>
<evidence type="ECO:0000259" key="1">
    <source>
        <dbReference type="Pfam" id="PF01557"/>
    </source>
</evidence>
<proteinExistence type="predicted"/>
<protein>
    <submittedName>
        <fullName evidence="3">2-hydroxyhepta-2,4-diene-1,7-dioate isomerase</fullName>
    </submittedName>
    <submittedName>
        <fullName evidence="2">Fumarylacetoacetate hydrolase family protein</fullName>
    </submittedName>
</protein>
<dbReference type="GO" id="GO:0016853">
    <property type="term" value="F:isomerase activity"/>
    <property type="evidence" value="ECO:0007669"/>
    <property type="project" value="UniProtKB-KW"/>
</dbReference>
<sequence>MKLVRVREQARSASGTPSARFALVVDDKVHRLPEHWGFADAVRALHTGRLEDAEPSASALDEWELLAPVPTPASMRDCVGFLQHIRNTRRSRGDLAPLGEVWQQRPGFYFSNPNSVHSATAAVTIPPGCQAFDFELEIAAVLGGGGRDLTAEEAEQLIAGYVLFCDWSARDFQAEERAMQIGLGKAKDAAISLGPWILSADEAAAFRRPDGLDIPVSASVNGERVTAPGTRYVGMDWSYGEIVAFASIGADLVAGDVVAAGTVPTGCLLEHSATEGFRGWLADGDVVRLDAGPLGEIVSPVVASPTRAQWRQA</sequence>
<dbReference type="PANTHER" id="PTHR43211:SF1">
    <property type="entry name" value="BLL6422 PROTEIN"/>
    <property type="match status" value="1"/>
</dbReference>
<organism evidence="3">
    <name type="scientific">Thermocrispum agreste</name>
    <dbReference type="NCBI Taxonomy" id="37925"/>
    <lineage>
        <taxon>Bacteria</taxon>
        <taxon>Bacillati</taxon>
        <taxon>Actinomycetota</taxon>
        <taxon>Actinomycetes</taxon>
        <taxon>Pseudonocardiales</taxon>
        <taxon>Pseudonocardiaceae</taxon>
        <taxon>Thermocrispum</taxon>
    </lineage>
</organism>
<dbReference type="GO" id="GO:0016787">
    <property type="term" value="F:hydrolase activity"/>
    <property type="evidence" value="ECO:0007669"/>
    <property type="project" value="UniProtKB-KW"/>
</dbReference>
<comment type="caution">
    <text evidence="3">The sequence shown here is derived from an EMBL/GenBank/DDBJ whole genome shotgun (WGS) entry which is preliminary data.</text>
</comment>
<name>A0A2W4JPA6_9PSEU</name>
<dbReference type="SUPFAM" id="SSF56529">
    <property type="entry name" value="FAH"/>
    <property type="match status" value="1"/>
</dbReference>
<evidence type="ECO:0000313" key="2">
    <source>
        <dbReference type="EMBL" id="MFO7190647.1"/>
    </source>
</evidence>
<keyword evidence="3" id="KW-0413">Isomerase</keyword>
<keyword evidence="2" id="KW-0378">Hydrolase</keyword>
<dbReference type="InterPro" id="IPR036663">
    <property type="entry name" value="Fumarylacetoacetase_C_sf"/>
</dbReference>
<reference evidence="2 4" key="3">
    <citation type="journal article" date="2021" name="BMC Genomics">
        <title>Genome-resolved metagenome and metatranscriptome analyses of thermophilic composting reveal key bacterial players and their metabolic interactions.</title>
        <authorList>
            <person name="Braga L.P.P."/>
            <person name="Pereira R.V."/>
            <person name="Martins L.F."/>
            <person name="Moura L.M.S."/>
            <person name="Sanchez F.B."/>
            <person name="Patane J.S.L."/>
            <person name="da Silva A.M."/>
            <person name="Setubal J.C."/>
        </authorList>
    </citation>
    <scope>NUCLEOTIDE SEQUENCE [LARGE SCALE GENOMIC DNA]</scope>
    <source>
        <strain evidence="2">ZC4RG45</strain>
    </source>
</reference>
<reference evidence="2" key="1">
    <citation type="submission" date="2018-05" db="EMBL/GenBank/DDBJ databases">
        <authorList>
            <person name="Moura L."/>
            <person name="Setubal J.C."/>
        </authorList>
    </citation>
    <scope>NUCLEOTIDE SEQUENCE</scope>
    <source>
        <strain evidence="2">ZC4RG45</strain>
    </source>
</reference>
<dbReference type="Pfam" id="PF01557">
    <property type="entry name" value="FAA_hydrolase"/>
    <property type="match status" value="1"/>
</dbReference>
<dbReference type="EMBL" id="QGUI02000001">
    <property type="protein sequence ID" value="MFO7190647.1"/>
    <property type="molecule type" value="Genomic_DNA"/>
</dbReference>
<dbReference type="Proteomes" id="UP000249324">
    <property type="component" value="Unassembled WGS sequence"/>
</dbReference>
<dbReference type="EMBL" id="QGUI01000060">
    <property type="protein sequence ID" value="PZN00791.1"/>
    <property type="molecule type" value="Genomic_DNA"/>
</dbReference>
<dbReference type="PANTHER" id="PTHR43211">
    <property type="entry name" value="FUMARYLACETOACETATE HYDROLASE"/>
    <property type="match status" value="1"/>
</dbReference>
<reference evidence="3" key="2">
    <citation type="submission" date="2018-05" db="EMBL/GenBank/DDBJ databases">
        <authorList>
            <person name="Lanie J.A."/>
            <person name="Ng W.-L."/>
            <person name="Kazmierczak K.M."/>
            <person name="Andrzejewski T.M."/>
            <person name="Davidsen T.M."/>
            <person name="Wayne K.J."/>
            <person name="Tettelin H."/>
            <person name="Glass J.I."/>
            <person name="Rusch D."/>
            <person name="Podicherti R."/>
            <person name="Tsui H.-C.T."/>
            <person name="Winkler M.E."/>
        </authorList>
    </citation>
    <scope>NUCLEOTIDE SEQUENCE</scope>
    <source>
        <strain evidence="3">ZC4RG45</strain>
    </source>
</reference>
<evidence type="ECO:0000313" key="4">
    <source>
        <dbReference type="Proteomes" id="UP000249324"/>
    </source>
</evidence>
<dbReference type="InterPro" id="IPR011234">
    <property type="entry name" value="Fumarylacetoacetase-like_C"/>
</dbReference>
<reference evidence="2" key="4">
    <citation type="submission" date="2023-08" db="EMBL/GenBank/DDBJ databases">
        <authorList>
            <person name="Guima S.E.S."/>
            <person name="Martins L.F."/>
            <person name="Silva A.M."/>
            <person name="Setubal J.C."/>
        </authorList>
    </citation>
    <scope>NUCLEOTIDE SEQUENCE</scope>
    <source>
        <strain evidence="2">ZC4RG45</strain>
    </source>
</reference>
<dbReference type="AlphaFoldDB" id="A0A2W4JPA6"/>